<dbReference type="PANTHER" id="PTHR31758">
    <property type="entry name" value="BTB/POZ DOMAIN-CONTAINING PROTEIN YLR108C"/>
    <property type="match status" value="1"/>
</dbReference>
<evidence type="ECO:0000313" key="2">
    <source>
        <dbReference type="EMBL" id="OCL11183.1"/>
    </source>
</evidence>
<dbReference type="Gene3D" id="3.30.710.10">
    <property type="entry name" value="Potassium Channel Kv1.1, Chain A"/>
    <property type="match status" value="2"/>
</dbReference>
<dbReference type="AlphaFoldDB" id="A0A8E2F6G4"/>
<feature type="non-terminal residue" evidence="2">
    <location>
        <position position="1"/>
    </location>
</feature>
<name>A0A8E2F6G4_9PEZI</name>
<feature type="compositionally biased region" description="Low complexity" evidence="1">
    <location>
        <begin position="50"/>
        <end position="62"/>
    </location>
</feature>
<keyword evidence="3" id="KW-1185">Reference proteome</keyword>
<proteinExistence type="predicted"/>
<evidence type="ECO:0008006" key="4">
    <source>
        <dbReference type="Google" id="ProtNLM"/>
    </source>
</evidence>
<organism evidence="2 3">
    <name type="scientific">Glonium stellatum</name>
    <dbReference type="NCBI Taxonomy" id="574774"/>
    <lineage>
        <taxon>Eukaryota</taxon>
        <taxon>Fungi</taxon>
        <taxon>Dikarya</taxon>
        <taxon>Ascomycota</taxon>
        <taxon>Pezizomycotina</taxon>
        <taxon>Dothideomycetes</taxon>
        <taxon>Pleosporomycetidae</taxon>
        <taxon>Gloniales</taxon>
        <taxon>Gloniaceae</taxon>
        <taxon>Glonium</taxon>
    </lineage>
</organism>
<feature type="region of interest" description="Disordered" evidence="1">
    <location>
        <begin position="1"/>
        <end position="84"/>
    </location>
</feature>
<feature type="compositionally biased region" description="Low complexity" evidence="1">
    <location>
        <begin position="549"/>
        <end position="576"/>
    </location>
</feature>
<dbReference type="OrthoDB" id="2414723at2759"/>
<feature type="compositionally biased region" description="Pro residues" evidence="1">
    <location>
        <begin position="170"/>
        <end position="181"/>
    </location>
</feature>
<feature type="region of interest" description="Disordered" evidence="1">
    <location>
        <begin position="211"/>
        <end position="298"/>
    </location>
</feature>
<protein>
    <recommendedName>
        <fullName evidence="4">BTB/POZ domain-containing protein</fullName>
    </recommendedName>
</protein>
<dbReference type="PANTHER" id="PTHR31758:SF2">
    <property type="entry name" value="BTB_POZ DOMAIN-CONTAINING PROTEIN YLR108C"/>
    <property type="match status" value="1"/>
</dbReference>
<dbReference type="EMBL" id="KV749099">
    <property type="protein sequence ID" value="OCL11183.1"/>
    <property type="molecule type" value="Genomic_DNA"/>
</dbReference>
<dbReference type="InterPro" id="IPR011333">
    <property type="entry name" value="SKP1/BTB/POZ_sf"/>
</dbReference>
<feature type="region of interest" description="Disordered" evidence="1">
    <location>
        <begin position="540"/>
        <end position="634"/>
    </location>
</feature>
<feature type="region of interest" description="Disordered" evidence="1">
    <location>
        <begin position="164"/>
        <end position="184"/>
    </location>
</feature>
<evidence type="ECO:0000256" key="1">
    <source>
        <dbReference type="SAM" id="MobiDB-lite"/>
    </source>
</evidence>
<sequence length="721" mass="76608">MPEQPGRTSSRDFAFQSTDQPFGLGGDPSTTPFRPNASDRYDPESNANVSDASSNPIASSSATQTPAQETVLRPPDFPAHQHGLPALSPGAFANYAYSPSGPLVWDWNHSIDFPELAHHYEPQGELVQELQNQHLPGQDFTIPLPVTFQDPIYQSPQQVPSVLATAPQNPLSPPPPPPPHQRPVLHTAMKRKADSEPNSATSVGVSFAGDLQQPAAKRASKSRSSSSASVNPPVMASVQTDRRTSMTRSQSNTGAANDAATQPSSELQRRKGSDKGTAAAGRQLEAARPRKIVESSGSSNMLPAGKVFPIQIGSELFRLSGASISSDAPSYFSHFFGEQLHNTTGRAGDLRTLYIDRDPVTFRDISLHLQGYHVKPRDGEHFVRLFADAQFYSLPRLTKQLFNTDIFIRIGQRDFQIPRDLFSSPGDSPNFFSLGFAQFFSTPSEVFPGLDRQSLLRPPSILPPAVPNRSGETFAELLRLLQGYPVNIRDEAHRAELLRDARYFHLKGLEQRLIPCDISFNLARNTSEILIRLEDIRQSGVSFTPDPPTSATATLTSTSNSAAAAATATSPGLPTAQGTTPHGSKPPTPSPISGTVSGPGSGSGSGSGPGSTTGAPPPRLVGNPGTVSYARPYTDDHANTNILILETGSPESTRLRFPPFSSSLSTRTAAAAFGGPATSDSGGGGGGGGAALHLRAAFTGQTLARITSLFSVVASKMGLPA</sequence>
<reference evidence="2 3" key="1">
    <citation type="journal article" date="2016" name="Nat. Commun.">
        <title>Ectomycorrhizal ecology is imprinted in the genome of the dominant symbiotic fungus Cenococcum geophilum.</title>
        <authorList>
            <consortium name="DOE Joint Genome Institute"/>
            <person name="Peter M."/>
            <person name="Kohler A."/>
            <person name="Ohm R.A."/>
            <person name="Kuo A."/>
            <person name="Krutzmann J."/>
            <person name="Morin E."/>
            <person name="Arend M."/>
            <person name="Barry K.W."/>
            <person name="Binder M."/>
            <person name="Choi C."/>
            <person name="Clum A."/>
            <person name="Copeland A."/>
            <person name="Grisel N."/>
            <person name="Haridas S."/>
            <person name="Kipfer T."/>
            <person name="LaButti K."/>
            <person name="Lindquist E."/>
            <person name="Lipzen A."/>
            <person name="Maire R."/>
            <person name="Meier B."/>
            <person name="Mihaltcheva S."/>
            <person name="Molinier V."/>
            <person name="Murat C."/>
            <person name="Poggeler S."/>
            <person name="Quandt C.A."/>
            <person name="Sperisen C."/>
            <person name="Tritt A."/>
            <person name="Tisserant E."/>
            <person name="Crous P.W."/>
            <person name="Henrissat B."/>
            <person name="Nehls U."/>
            <person name="Egli S."/>
            <person name="Spatafora J.W."/>
            <person name="Grigoriev I.V."/>
            <person name="Martin F.M."/>
        </authorList>
    </citation>
    <scope>NUCLEOTIDE SEQUENCE [LARGE SCALE GENOMIC DNA]</scope>
    <source>
        <strain evidence="2 3">CBS 207.34</strain>
    </source>
</reference>
<accession>A0A8E2F6G4</accession>
<dbReference type="Proteomes" id="UP000250140">
    <property type="component" value="Unassembled WGS sequence"/>
</dbReference>
<evidence type="ECO:0000313" key="3">
    <source>
        <dbReference type="Proteomes" id="UP000250140"/>
    </source>
</evidence>
<gene>
    <name evidence="2" type="ORF">AOQ84DRAFT_387011</name>
</gene>
<dbReference type="SUPFAM" id="SSF54695">
    <property type="entry name" value="POZ domain"/>
    <property type="match status" value="1"/>
</dbReference>
<feature type="compositionally biased region" description="Polar residues" evidence="1">
    <location>
        <begin position="246"/>
        <end position="266"/>
    </location>
</feature>
<feature type="compositionally biased region" description="Gly residues" evidence="1">
    <location>
        <begin position="597"/>
        <end position="611"/>
    </location>
</feature>